<evidence type="ECO:0000313" key="2">
    <source>
        <dbReference type="Proteomes" id="UP000032142"/>
    </source>
</evidence>
<dbReference type="Proteomes" id="UP000032142">
    <property type="component" value="Unassembled WGS sequence"/>
</dbReference>
<dbReference type="EMBL" id="KN449705">
    <property type="protein sequence ID" value="KHG29412.1"/>
    <property type="molecule type" value="Genomic_DNA"/>
</dbReference>
<name>A0A0B0PX54_GOSAR</name>
<sequence length="17" mass="1901">MLTAKQIEDFSMASLCL</sequence>
<evidence type="ECO:0000313" key="1">
    <source>
        <dbReference type="EMBL" id="KHG29412.1"/>
    </source>
</evidence>
<accession>A0A0B0PX54</accession>
<proteinExistence type="predicted"/>
<organism evidence="1 2">
    <name type="scientific">Gossypium arboreum</name>
    <name type="common">Tree cotton</name>
    <name type="synonym">Gossypium nanking</name>
    <dbReference type="NCBI Taxonomy" id="29729"/>
    <lineage>
        <taxon>Eukaryota</taxon>
        <taxon>Viridiplantae</taxon>
        <taxon>Streptophyta</taxon>
        <taxon>Embryophyta</taxon>
        <taxon>Tracheophyta</taxon>
        <taxon>Spermatophyta</taxon>
        <taxon>Magnoliopsida</taxon>
        <taxon>eudicotyledons</taxon>
        <taxon>Gunneridae</taxon>
        <taxon>Pentapetalae</taxon>
        <taxon>rosids</taxon>
        <taxon>malvids</taxon>
        <taxon>Malvales</taxon>
        <taxon>Malvaceae</taxon>
        <taxon>Malvoideae</taxon>
        <taxon>Gossypium</taxon>
    </lineage>
</organism>
<dbReference type="AlphaFoldDB" id="A0A0B0PX54"/>
<gene>
    <name evidence="1" type="ORF">F383_35490</name>
</gene>
<keyword evidence="2" id="KW-1185">Reference proteome</keyword>
<reference evidence="2" key="1">
    <citation type="submission" date="2014-09" db="EMBL/GenBank/DDBJ databases">
        <authorList>
            <person name="Mudge J."/>
            <person name="Ramaraj T."/>
            <person name="Lindquist I.E."/>
            <person name="Bharti A.K."/>
            <person name="Sundararajan A."/>
            <person name="Cameron C.T."/>
            <person name="Woodward J.E."/>
            <person name="May G.D."/>
            <person name="Brubaker C."/>
            <person name="Broadhvest J."/>
            <person name="Wilkins T.A."/>
        </authorList>
    </citation>
    <scope>NUCLEOTIDE SEQUENCE</scope>
    <source>
        <strain evidence="2">cv. AKA8401</strain>
    </source>
</reference>
<protein>
    <submittedName>
        <fullName evidence="1">Uncharacterized protein</fullName>
    </submittedName>
</protein>